<keyword evidence="1" id="KW-0732">Signal</keyword>
<dbReference type="Pfam" id="PF13598">
    <property type="entry name" value="DUF4139"/>
    <property type="match status" value="1"/>
</dbReference>
<dbReference type="PANTHER" id="PTHR38075">
    <property type="entry name" value="DUF4139 DOMAIN-CONTAINING PROTEIN"/>
    <property type="match status" value="1"/>
</dbReference>
<dbReference type="EMBL" id="FWZX01000004">
    <property type="protein sequence ID" value="SMF07658.1"/>
    <property type="molecule type" value="Genomic_DNA"/>
</dbReference>
<dbReference type="PANTHER" id="PTHR38075:SF1">
    <property type="entry name" value="DUF4139 DOMAIN-CONTAINING PROTEIN"/>
    <property type="match status" value="1"/>
</dbReference>
<gene>
    <name evidence="3" type="ORF">SAMN05428998_10481</name>
</gene>
<proteinExistence type="predicted"/>
<dbReference type="STRING" id="560819.SAMN05428998_10481"/>
<evidence type="ECO:0000313" key="3">
    <source>
        <dbReference type="EMBL" id="SMF07658.1"/>
    </source>
</evidence>
<dbReference type="InterPro" id="IPR037291">
    <property type="entry name" value="DUF4139"/>
</dbReference>
<evidence type="ECO:0000256" key="1">
    <source>
        <dbReference type="SAM" id="SignalP"/>
    </source>
</evidence>
<evidence type="ECO:0000259" key="2">
    <source>
        <dbReference type="Pfam" id="PF13598"/>
    </source>
</evidence>
<reference evidence="3 4" key="1">
    <citation type="submission" date="2017-04" db="EMBL/GenBank/DDBJ databases">
        <authorList>
            <person name="Afonso C.L."/>
            <person name="Miller P.J."/>
            <person name="Scott M.A."/>
            <person name="Spackman E."/>
            <person name="Goraichik I."/>
            <person name="Dimitrov K.M."/>
            <person name="Suarez D.L."/>
            <person name="Swayne D.E."/>
        </authorList>
    </citation>
    <scope>NUCLEOTIDE SEQUENCE [LARGE SCALE GENOMIC DNA]</scope>
    <source>
        <strain evidence="3 4">USBA 355</strain>
    </source>
</reference>
<dbReference type="AlphaFoldDB" id="A0A1Y6BJZ4"/>
<name>A0A1Y6BJZ4_9PROT</name>
<accession>A0A1Y6BJZ4</accession>
<dbReference type="Proteomes" id="UP000192917">
    <property type="component" value="Unassembled WGS sequence"/>
</dbReference>
<protein>
    <recommendedName>
        <fullName evidence="2">DUF4139 domain-containing protein</fullName>
    </recommendedName>
</protein>
<feature type="chain" id="PRO_5012848224" description="DUF4139 domain-containing protein" evidence="1">
    <location>
        <begin position="25"/>
        <end position="470"/>
    </location>
</feature>
<keyword evidence="4" id="KW-1185">Reference proteome</keyword>
<organism evidence="3 4">
    <name type="scientific">Tistlia consotensis USBA 355</name>
    <dbReference type="NCBI Taxonomy" id="560819"/>
    <lineage>
        <taxon>Bacteria</taxon>
        <taxon>Pseudomonadati</taxon>
        <taxon>Pseudomonadota</taxon>
        <taxon>Alphaproteobacteria</taxon>
        <taxon>Rhodospirillales</taxon>
        <taxon>Rhodovibrionaceae</taxon>
        <taxon>Tistlia</taxon>
    </lineage>
</organism>
<sequence>MRPSTLLLAATLALPLATAGALHAETATTVPIEARRSLALTVYQNGLGLVEETRWVPLLPGENRLDLYGISQRIVAPSLTVAAQGVSLRDQAWRPADLTPQRLLESALGGKVRLVHQDPKTGETVTEPAVLLSLAGGPVLRVGDRIEIDPPGRIVLDRLPEGLSPEPRLSLTLDAGDGGPRELGLAYLVDGLSWQADYVAELNPAGDALELTGLLTVSNGTDVAFEKAALTVVAGEVSRQQRAPQPFLAAAPKAMRSEMAATDSLPAPQATGERYLYDTGRKVDLARGETQQLVLFQGLKVAAERRLRFDGLVSAGGGPEEIGPVQPTVLVGFENPKGPDARPLPAGTLRLYETSGGKRLFAGEVAIPRTPAGGKVELPVGEAFDVTGTAKVTALERLSDKAYEVAQEITLASAKDEPVEVELAGQLPRGWKMLQESRPHELESANHILWRVKIPAGGEAKVTYRLRVSR</sequence>
<dbReference type="RefSeq" id="WP_085121787.1">
    <property type="nucleotide sequence ID" value="NZ_FWZX01000004.1"/>
</dbReference>
<feature type="domain" description="DUF4139" evidence="2">
    <location>
        <begin position="184"/>
        <end position="468"/>
    </location>
</feature>
<feature type="signal peptide" evidence="1">
    <location>
        <begin position="1"/>
        <end position="24"/>
    </location>
</feature>
<evidence type="ECO:0000313" key="4">
    <source>
        <dbReference type="Proteomes" id="UP000192917"/>
    </source>
</evidence>